<dbReference type="GO" id="GO:0016020">
    <property type="term" value="C:membrane"/>
    <property type="evidence" value="ECO:0007669"/>
    <property type="project" value="InterPro"/>
</dbReference>
<dbReference type="PANTHER" id="PTHR19229:SF260">
    <property type="entry name" value="ABC TRANSPORTER DOMAIN-CONTAINING PROTEIN"/>
    <property type="match status" value="1"/>
</dbReference>
<dbReference type="Gene3D" id="3.40.50.300">
    <property type="entry name" value="P-loop containing nucleotide triphosphate hydrolases"/>
    <property type="match status" value="1"/>
</dbReference>
<dbReference type="InterPro" id="IPR026082">
    <property type="entry name" value="ABCA"/>
</dbReference>
<dbReference type="AlphaFoldDB" id="A0AAN5CXV5"/>
<gene>
    <name evidence="1" type="ORF">PMAYCL1PPCAC_22916</name>
</gene>
<accession>A0AAN5CXV5</accession>
<dbReference type="PANTHER" id="PTHR19229">
    <property type="entry name" value="ATP-BINDING CASSETTE TRANSPORTER SUBFAMILY A ABCA"/>
    <property type="match status" value="1"/>
</dbReference>
<feature type="non-terminal residue" evidence="1">
    <location>
        <position position="66"/>
    </location>
</feature>
<dbReference type="Proteomes" id="UP001328107">
    <property type="component" value="Unassembled WGS sequence"/>
</dbReference>
<keyword evidence="2" id="KW-1185">Reference proteome</keyword>
<name>A0AAN5CXV5_9BILA</name>
<reference evidence="2" key="1">
    <citation type="submission" date="2022-10" db="EMBL/GenBank/DDBJ databases">
        <title>Genome assembly of Pristionchus species.</title>
        <authorList>
            <person name="Yoshida K."/>
            <person name="Sommer R.J."/>
        </authorList>
    </citation>
    <scope>NUCLEOTIDE SEQUENCE [LARGE SCALE GENOMIC DNA]</scope>
    <source>
        <strain evidence="2">RS5460</strain>
    </source>
</reference>
<proteinExistence type="predicted"/>
<dbReference type="GO" id="GO:0140359">
    <property type="term" value="F:ABC-type transporter activity"/>
    <property type="evidence" value="ECO:0007669"/>
    <property type="project" value="InterPro"/>
</dbReference>
<dbReference type="EMBL" id="BTRK01000005">
    <property type="protein sequence ID" value="GMR52721.1"/>
    <property type="molecule type" value="Genomic_DNA"/>
</dbReference>
<evidence type="ECO:0008006" key="3">
    <source>
        <dbReference type="Google" id="ProtNLM"/>
    </source>
</evidence>
<dbReference type="GO" id="GO:0005319">
    <property type="term" value="F:lipid transporter activity"/>
    <property type="evidence" value="ECO:0007669"/>
    <property type="project" value="TreeGrafter"/>
</dbReference>
<feature type="non-terminal residue" evidence="1">
    <location>
        <position position="1"/>
    </location>
</feature>
<protein>
    <recommendedName>
        <fullName evidence="3">ABC transporter ATP-binding protein</fullName>
    </recommendedName>
</protein>
<evidence type="ECO:0000313" key="2">
    <source>
        <dbReference type="Proteomes" id="UP001328107"/>
    </source>
</evidence>
<organism evidence="1 2">
    <name type="scientific">Pristionchus mayeri</name>
    <dbReference type="NCBI Taxonomy" id="1317129"/>
    <lineage>
        <taxon>Eukaryota</taxon>
        <taxon>Metazoa</taxon>
        <taxon>Ecdysozoa</taxon>
        <taxon>Nematoda</taxon>
        <taxon>Chromadorea</taxon>
        <taxon>Rhabditida</taxon>
        <taxon>Rhabditina</taxon>
        <taxon>Diplogasteromorpha</taxon>
        <taxon>Diplogasteroidea</taxon>
        <taxon>Neodiplogasteridae</taxon>
        <taxon>Pristionchus</taxon>
    </lineage>
</organism>
<comment type="caution">
    <text evidence="1">The sequence shown here is derived from an EMBL/GenBank/DDBJ whole genome shotgun (WGS) entry which is preliminary data.</text>
</comment>
<dbReference type="SUPFAM" id="SSF52540">
    <property type="entry name" value="P-loop containing nucleoside triphosphate hydrolases"/>
    <property type="match status" value="1"/>
</dbReference>
<evidence type="ECO:0000313" key="1">
    <source>
        <dbReference type="EMBL" id="GMR52721.1"/>
    </source>
</evidence>
<sequence>VLTSHSMDEVEALVSNLIIMRDGSIVVEGSPQMIKNQFGSHYKFNIVLESTSNVEEVTTQVRSAFP</sequence>
<dbReference type="InterPro" id="IPR027417">
    <property type="entry name" value="P-loop_NTPase"/>
</dbReference>